<accession>A0A383DXX8</accession>
<dbReference type="AlphaFoldDB" id="A0A383DXX8"/>
<dbReference type="InterPro" id="IPR018682">
    <property type="entry name" value="DUF2167_membr"/>
</dbReference>
<organism evidence="1">
    <name type="scientific">marine metagenome</name>
    <dbReference type="NCBI Taxonomy" id="408172"/>
    <lineage>
        <taxon>unclassified sequences</taxon>
        <taxon>metagenomes</taxon>
        <taxon>ecological metagenomes</taxon>
    </lineage>
</organism>
<feature type="non-terminal residue" evidence="1">
    <location>
        <position position="233"/>
    </location>
</feature>
<reference evidence="1" key="1">
    <citation type="submission" date="2018-05" db="EMBL/GenBank/DDBJ databases">
        <authorList>
            <person name="Lanie J.A."/>
            <person name="Ng W.-L."/>
            <person name="Kazmierczak K.M."/>
            <person name="Andrzejewski T.M."/>
            <person name="Davidsen T.M."/>
            <person name="Wayne K.J."/>
            <person name="Tettelin H."/>
            <person name="Glass J.I."/>
            <person name="Rusch D."/>
            <person name="Podicherti R."/>
            <person name="Tsui H.-C.T."/>
            <person name="Winkler M.E."/>
        </authorList>
    </citation>
    <scope>NUCLEOTIDE SEQUENCE</scope>
</reference>
<evidence type="ECO:0000313" key="1">
    <source>
        <dbReference type="EMBL" id="SVE49386.1"/>
    </source>
</evidence>
<dbReference type="Pfam" id="PF09935">
    <property type="entry name" value="DUF2167"/>
    <property type="match status" value="1"/>
</dbReference>
<feature type="non-terminal residue" evidence="1">
    <location>
        <position position="1"/>
    </location>
</feature>
<dbReference type="EMBL" id="UINC01221167">
    <property type="protein sequence ID" value="SVE49386.1"/>
    <property type="molecule type" value="Genomic_DNA"/>
</dbReference>
<name>A0A383DXX8_9ZZZZ</name>
<sequence length="233" mass="26966">IEDEDEWYDKAFGLGWINLTEGKEFEATINEIHGRILIESDEWYIKGEDVNQYSWWTWGVPEYSSKVLIRSLKSGNLFIHANTDGYVKIDDWKNVDTDKWIKKMNESLEETYKIEIKNNLSYVTKMSWIEVPKLDRKSNMVFYSYKNTWNDGIISNESRAIILGKKGYNTLVLVTDYDENTIKENNDRLKNKALTFRFNEGVKYKEYKTGDKVAALGIGGLVAGTLGVKALAK</sequence>
<gene>
    <name evidence="1" type="ORF">METZ01_LOCUS502240</name>
</gene>
<protein>
    <submittedName>
        <fullName evidence="1">Uncharacterized protein</fullName>
    </submittedName>
</protein>
<proteinExistence type="predicted"/>